<dbReference type="PRINTS" id="PR00359">
    <property type="entry name" value="BP450"/>
</dbReference>
<keyword evidence="2" id="KW-0503">Monooxygenase</keyword>
<dbReference type="CDD" id="cd11029">
    <property type="entry name" value="CYP107-like"/>
    <property type="match status" value="1"/>
</dbReference>
<gene>
    <name evidence="3" type="ORF">C8D87_11463</name>
</gene>
<dbReference type="SUPFAM" id="SSF48264">
    <property type="entry name" value="Cytochrome P450"/>
    <property type="match status" value="1"/>
</dbReference>
<dbReference type="PRINTS" id="PR00385">
    <property type="entry name" value="P450"/>
</dbReference>
<evidence type="ECO:0000256" key="2">
    <source>
        <dbReference type="RuleBase" id="RU000461"/>
    </source>
</evidence>
<dbReference type="PROSITE" id="PS00086">
    <property type="entry name" value="CYTOCHROME_P450"/>
    <property type="match status" value="1"/>
</dbReference>
<evidence type="ECO:0000256" key="1">
    <source>
        <dbReference type="ARBA" id="ARBA00010617"/>
    </source>
</evidence>
<keyword evidence="2" id="KW-0349">Heme</keyword>
<dbReference type="InterPro" id="IPR001128">
    <property type="entry name" value="Cyt_P450"/>
</dbReference>
<name>A0ABX9DZB5_9PSEU</name>
<evidence type="ECO:0000313" key="4">
    <source>
        <dbReference type="Proteomes" id="UP000248714"/>
    </source>
</evidence>
<dbReference type="InterPro" id="IPR002397">
    <property type="entry name" value="Cyt_P450_B"/>
</dbReference>
<dbReference type="InterPro" id="IPR017972">
    <property type="entry name" value="Cyt_P450_CS"/>
</dbReference>
<dbReference type="PANTHER" id="PTHR46696:SF1">
    <property type="entry name" value="CYTOCHROME P450 YJIB-RELATED"/>
    <property type="match status" value="1"/>
</dbReference>
<keyword evidence="4" id="KW-1185">Reference proteome</keyword>
<comment type="caution">
    <text evidence="3">The sequence shown here is derived from an EMBL/GenBank/DDBJ whole genome shotgun (WGS) entry which is preliminary data.</text>
</comment>
<protein>
    <submittedName>
        <fullName evidence="3">Cytochrome P450</fullName>
    </submittedName>
</protein>
<keyword evidence="2" id="KW-0479">Metal-binding</keyword>
<dbReference type="Proteomes" id="UP000248714">
    <property type="component" value="Unassembled WGS sequence"/>
</dbReference>
<reference evidence="3 4" key="1">
    <citation type="submission" date="2018-06" db="EMBL/GenBank/DDBJ databases">
        <title>Genomic Encyclopedia of Type Strains, Phase IV (KMG-IV): sequencing the most valuable type-strain genomes for metagenomic binning, comparative biology and taxonomic classification.</title>
        <authorList>
            <person name="Goeker M."/>
        </authorList>
    </citation>
    <scope>NUCLEOTIDE SEQUENCE [LARGE SCALE GENOMIC DNA]</scope>
    <source>
        <strain evidence="3 4">DSM 45479</strain>
    </source>
</reference>
<keyword evidence="2" id="KW-0560">Oxidoreductase</keyword>
<organism evidence="3 4">
    <name type="scientific">Lentzea atacamensis</name>
    <dbReference type="NCBI Taxonomy" id="531938"/>
    <lineage>
        <taxon>Bacteria</taxon>
        <taxon>Bacillati</taxon>
        <taxon>Actinomycetota</taxon>
        <taxon>Actinomycetes</taxon>
        <taxon>Pseudonocardiales</taxon>
        <taxon>Pseudonocardiaceae</taxon>
        <taxon>Lentzea</taxon>
    </lineage>
</organism>
<dbReference type="EMBL" id="QLTT01000014">
    <property type="protein sequence ID" value="RAS59451.1"/>
    <property type="molecule type" value="Genomic_DNA"/>
</dbReference>
<sequence length="400" mass="43362">MPSPDTLVTGQCGYRHHADERELREVGTVHRAKVPDGPTVYVVTTGLKQAKRLLADPRLSKDSGRLTEVITRQLAAAGTPRELSGMFSETMMNADPPQHTRLRNLVVKSFNADGVNRLRPRAEQLTAELLDTLPTGVPIDLISRFAFILPITIVCEMLGVPEQDRGMLHTWTSALVLDDPALTGPASIEMTRYLEQLADSKRATPDDGLCSMLVHASVDDDKLSRDELIAMLFLLVVGGHETTAGLIGNAMYALLADPPQWRRLVEDPALVPAAVEETLRFDPPTRNATHRVTLQDIEVDGTPIAAGEIVLVSLSAAGHDPDTTDRADEFDLGRSAPIQHVGFGHGIHNCPGSQLARMQAEVALAQLAARFPHSVLVEREPPRLASSIVGGVAELRLVLS</sequence>
<dbReference type="InterPro" id="IPR036396">
    <property type="entry name" value="Cyt_P450_sf"/>
</dbReference>
<comment type="similarity">
    <text evidence="1 2">Belongs to the cytochrome P450 family.</text>
</comment>
<dbReference type="Gene3D" id="1.10.630.10">
    <property type="entry name" value="Cytochrome P450"/>
    <property type="match status" value="1"/>
</dbReference>
<dbReference type="PANTHER" id="PTHR46696">
    <property type="entry name" value="P450, PUTATIVE (EUROFUNG)-RELATED"/>
    <property type="match status" value="1"/>
</dbReference>
<evidence type="ECO:0000313" key="3">
    <source>
        <dbReference type="EMBL" id="RAS59451.1"/>
    </source>
</evidence>
<dbReference type="RefSeq" id="WP_112231866.1">
    <property type="nucleotide sequence ID" value="NZ_QLTT01000014.1"/>
</dbReference>
<accession>A0ABX9DZB5</accession>
<keyword evidence="2" id="KW-0408">Iron</keyword>
<proteinExistence type="inferred from homology"/>
<dbReference type="Pfam" id="PF00067">
    <property type="entry name" value="p450"/>
    <property type="match status" value="1"/>
</dbReference>